<protein>
    <submittedName>
        <fullName evidence="2">Uncharacterized protein</fullName>
    </submittedName>
</protein>
<name>A0A3B0VLD5_9ZZZZ</name>
<gene>
    <name evidence="2" type="ORF">MNBD_CPR01-67</name>
</gene>
<organism evidence="2">
    <name type="scientific">hydrothermal vent metagenome</name>
    <dbReference type="NCBI Taxonomy" id="652676"/>
    <lineage>
        <taxon>unclassified sequences</taxon>
        <taxon>metagenomes</taxon>
        <taxon>ecological metagenomes</taxon>
    </lineage>
</organism>
<evidence type="ECO:0000313" key="2">
    <source>
        <dbReference type="EMBL" id="VAW32464.1"/>
    </source>
</evidence>
<accession>A0A3B0VLD5</accession>
<keyword evidence="1" id="KW-0472">Membrane</keyword>
<proteinExistence type="predicted"/>
<keyword evidence="1" id="KW-0812">Transmembrane</keyword>
<reference evidence="2" key="1">
    <citation type="submission" date="2018-06" db="EMBL/GenBank/DDBJ databases">
        <authorList>
            <person name="Zhirakovskaya E."/>
        </authorList>
    </citation>
    <scope>NUCLEOTIDE SEQUENCE</scope>
</reference>
<dbReference type="EMBL" id="UOEV01000051">
    <property type="protein sequence ID" value="VAW32464.1"/>
    <property type="molecule type" value="Genomic_DNA"/>
</dbReference>
<feature type="transmembrane region" description="Helical" evidence="1">
    <location>
        <begin position="6"/>
        <end position="26"/>
    </location>
</feature>
<keyword evidence="1" id="KW-1133">Transmembrane helix</keyword>
<sequence length="59" mass="7050">MSIYPYLYFVKFYFSVSLQLISNLFYQKILILNLKLSIHAAHPRRHNVVATPIFLFFLV</sequence>
<evidence type="ECO:0000256" key="1">
    <source>
        <dbReference type="SAM" id="Phobius"/>
    </source>
</evidence>
<dbReference type="AlphaFoldDB" id="A0A3B0VLD5"/>